<dbReference type="EMBL" id="JPVO01000042">
    <property type="protein sequence ID" value="KGR76902.1"/>
    <property type="molecule type" value="Genomic_DNA"/>
</dbReference>
<name>A0A0A3IPY2_9BACL</name>
<proteinExistence type="predicted"/>
<dbReference type="OrthoDB" id="286090at2"/>
<reference evidence="1 2" key="1">
    <citation type="submission" date="2014-02" db="EMBL/GenBank/DDBJ databases">
        <title>Draft genome sequence of Lysinibacillus sinduriensis JCM 15800.</title>
        <authorList>
            <person name="Zhang F."/>
            <person name="Wang G."/>
            <person name="Zhang L."/>
        </authorList>
    </citation>
    <scope>NUCLEOTIDE SEQUENCE [LARGE SCALE GENOMIC DNA]</scope>
    <source>
        <strain evidence="1 2">JCM 15800</strain>
    </source>
</reference>
<gene>
    <name evidence="1" type="ORF">CD33_04290</name>
</gene>
<evidence type="ECO:0000313" key="1">
    <source>
        <dbReference type="EMBL" id="KGR76902.1"/>
    </source>
</evidence>
<sequence>MRSWRITKYNPLHRNADGSYVDLEEWICFSEVGTKVSMEDYEKTEEKYMNAVTTFMAGIGLSNVYVNASEQESHEVKNQHAQEFLSKIWKGKAVTAQEVRELAKLTLRNAIWCKLGFKKQFFVHIGYYYYMYIGASESCEKAREIVHRSGLFIEDYHSPYLKN</sequence>
<evidence type="ECO:0000313" key="2">
    <source>
        <dbReference type="Proteomes" id="UP000030408"/>
    </source>
</evidence>
<comment type="caution">
    <text evidence="1">The sequence shown here is derived from an EMBL/GenBank/DDBJ whole genome shotgun (WGS) entry which is preliminary data.</text>
</comment>
<keyword evidence="2" id="KW-1185">Reference proteome</keyword>
<dbReference type="Proteomes" id="UP000030408">
    <property type="component" value="Unassembled WGS sequence"/>
</dbReference>
<dbReference type="AlphaFoldDB" id="A0A0A3IPY2"/>
<accession>A0A0A3IPY2</accession>
<protein>
    <submittedName>
        <fullName evidence="1">Uncharacterized protein</fullName>
    </submittedName>
</protein>
<dbReference type="RefSeq" id="WP_036198487.1">
    <property type="nucleotide sequence ID" value="NZ_AVCY01000014.1"/>
</dbReference>
<organism evidence="1 2">
    <name type="scientific">Ureibacillus sinduriensis BLB-1 = JCM 15800</name>
    <dbReference type="NCBI Taxonomy" id="1384057"/>
    <lineage>
        <taxon>Bacteria</taxon>
        <taxon>Bacillati</taxon>
        <taxon>Bacillota</taxon>
        <taxon>Bacilli</taxon>
        <taxon>Bacillales</taxon>
        <taxon>Caryophanaceae</taxon>
        <taxon>Ureibacillus</taxon>
    </lineage>
</organism>
<dbReference type="eggNOG" id="ENOG503344H">
    <property type="taxonomic scope" value="Bacteria"/>
</dbReference>
<dbReference type="STRING" id="1384057.CD33_04290"/>